<evidence type="ECO:0000313" key="3">
    <source>
        <dbReference type="Proteomes" id="UP000193467"/>
    </source>
</evidence>
<keyword evidence="3" id="KW-1185">Reference proteome</keyword>
<evidence type="ECO:0000256" key="1">
    <source>
        <dbReference type="SAM" id="MobiDB-lite"/>
    </source>
</evidence>
<comment type="caution">
    <text evidence="2">The sequence shown here is derived from an EMBL/GenBank/DDBJ whole genome shotgun (WGS) entry which is preliminary data.</text>
</comment>
<dbReference type="OrthoDB" id="14339at2759"/>
<evidence type="ECO:0000313" key="2">
    <source>
        <dbReference type="EMBL" id="ORY59436.1"/>
    </source>
</evidence>
<dbReference type="EMBL" id="MCGR01000076">
    <property type="protein sequence ID" value="ORY59436.1"/>
    <property type="molecule type" value="Genomic_DNA"/>
</dbReference>
<dbReference type="PANTHER" id="PTHR37332">
    <property type="entry name" value="EXPRESSED PROTEIN"/>
    <property type="match status" value="1"/>
</dbReference>
<feature type="region of interest" description="Disordered" evidence="1">
    <location>
        <begin position="203"/>
        <end position="224"/>
    </location>
</feature>
<accession>A0A1Y2DJW1</accession>
<name>A0A1Y2DJW1_9BASI</name>
<proteinExistence type="predicted"/>
<reference evidence="2 3" key="1">
    <citation type="submission" date="2016-07" db="EMBL/GenBank/DDBJ databases">
        <title>Pervasive Adenine N6-methylation of Active Genes in Fungi.</title>
        <authorList>
            <consortium name="DOE Joint Genome Institute"/>
            <person name="Mondo S.J."/>
            <person name="Dannebaum R.O."/>
            <person name="Kuo R.C."/>
            <person name="Labutti K."/>
            <person name="Haridas S."/>
            <person name="Kuo A."/>
            <person name="Salamov A."/>
            <person name="Ahrendt S.R."/>
            <person name="Lipzen A."/>
            <person name="Sullivan W."/>
            <person name="Andreopoulos W.B."/>
            <person name="Clum A."/>
            <person name="Lindquist E."/>
            <person name="Daum C."/>
            <person name="Ramamoorthy G.K."/>
            <person name="Gryganskyi A."/>
            <person name="Culley D."/>
            <person name="Magnuson J.K."/>
            <person name="James T.Y."/>
            <person name="O'Malley M.A."/>
            <person name="Stajich J.E."/>
            <person name="Spatafora J.W."/>
            <person name="Visel A."/>
            <person name="Grigoriev I.V."/>
        </authorList>
    </citation>
    <scope>NUCLEOTIDE SEQUENCE [LARGE SCALE GENOMIC DNA]</scope>
    <source>
        <strain evidence="2 3">62-1032</strain>
    </source>
</reference>
<dbReference type="PANTHER" id="PTHR37332:SF1">
    <property type="entry name" value="ELMO DOMAIN-CONTAINING PROTEIN"/>
    <property type="match status" value="1"/>
</dbReference>
<dbReference type="AlphaFoldDB" id="A0A1Y2DJW1"/>
<organism evidence="2 3">
    <name type="scientific">Leucosporidium creatinivorum</name>
    <dbReference type="NCBI Taxonomy" id="106004"/>
    <lineage>
        <taxon>Eukaryota</taxon>
        <taxon>Fungi</taxon>
        <taxon>Dikarya</taxon>
        <taxon>Basidiomycota</taxon>
        <taxon>Pucciniomycotina</taxon>
        <taxon>Microbotryomycetes</taxon>
        <taxon>Leucosporidiales</taxon>
        <taxon>Leucosporidium</taxon>
    </lineage>
</organism>
<dbReference type="Proteomes" id="UP000193467">
    <property type="component" value="Unassembled WGS sequence"/>
</dbReference>
<protein>
    <submittedName>
        <fullName evidence="2">Uncharacterized protein</fullName>
    </submittedName>
</protein>
<sequence length="295" mass="32162">MGEQMAIYSNRAGGVGSQLSVPNQPSAGSTLGIALENLRKSMEKRLQALEYLKRPHSSGQFWFNTIMIGPEEINKIFEPARMRSRTTRYAVLGMSLSALLDIPAAHDFLRGLLSLVQEFESVPDDKFDRKNQRGLFRVASRARKSNTGGVDFSMGLPESGDASYLITPNVPFELDYIQVFLTTCDMLIETYRKILTHLGPSTSSASSPSSFPQPPSSSSASTFSRIVSSSDRTGAVGLSPALTDVVVKIDARLKKIIVNVTKEIDLYARAAVKRELASLDFTGEAGGDWGDWGDA</sequence>
<dbReference type="InParanoid" id="A0A1Y2DJW1"/>
<gene>
    <name evidence="2" type="ORF">BCR35DRAFT_309309</name>
</gene>